<dbReference type="AlphaFoldDB" id="A0A6G1K5F9"/>
<keyword evidence="2" id="KW-1185">Reference proteome</keyword>
<evidence type="ECO:0000313" key="1">
    <source>
        <dbReference type="EMBL" id="KAF2708119.1"/>
    </source>
</evidence>
<dbReference type="Proteomes" id="UP000799428">
    <property type="component" value="Unassembled WGS sequence"/>
</dbReference>
<sequence>MPSGANDISFNHNEVNNKFTKARVECLGAEADAPIPKVDNSIHGNWRTQPVSIRQPEGNQPVELAYLCRRRSPRDVSSFADIVPTGAILAASPHGPLVVKLVIEWDDPTKEEHKFVFVMTLLLRIRRHASKRYSSTQSVYNGRSRCGVRSERKLQTLGSSSRYYQFHSAGHKPTTMEDGDGIVKEMAREGIHRATSISALLTVCSGNWAHICIAGPKGCTCHAQEPHYALYGQNPSWQALPSFQNHFTSTAPVCPSSSSSSSSSSFFLSIEHDMAGTPKTPATETGKVTICRGKGENPYNENLYEETTSDSYCIICGVQLSTDATYTDRFCSVHQDVGDNDWLDEAALDLRDTFEDMVTFENAPQLPRPQPPMDLRQIQMGERMSGQSLNCLVLLEQEINRRLRPGEPNSPVADVEEITYNTIRYGSPEQHHAHRILLTNGTMMAFDITGTQFEPSWPLLLDWESYKNRYIADGLEIEQLGYKKMQDNRKGLRYR</sequence>
<reference evidence="1" key="1">
    <citation type="journal article" date="2020" name="Stud. Mycol.">
        <title>101 Dothideomycetes genomes: a test case for predicting lifestyles and emergence of pathogens.</title>
        <authorList>
            <person name="Haridas S."/>
            <person name="Albert R."/>
            <person name="Binder M."/>
            <person name="Bloem J."/>
            <person name="Labutti K."/>
            <person name="Salamov A."/>
            <person name="Andreopoulos B."/>
            <person name="Baker S."/>
            <person name="Barry K."/>
            <person name="Bills G."/>
            <person name="Bluhm B."/>
            <person name="Cannon C."/>
            <person name="Castanera R."/>
            <person name="Culley D."/>
            <person name="Daum C."/>
            <person name="Ezra D."/>
            <person name="Gonzalez J."/>
            <person name="Henrissat B."/>
            <person name="Kuo A."/>
            <person name="Liang C."/>
            <person name="Lipzen A."/>
            <person name="Lutzoni F."/>
            <person name="Magnuson J."/>
            <person name="Mondo S."/>
            <person name="Nolan M."/>
            <person name="Ohm R."/>
            <person name="Pangilinan J."/>
            <person name="Park H.-J."/>
            <person name="Ramirez L."/>
            <person name="Alfaro M."/>
            <person name="Sun H."/>
            <person name="Tritt A."/>
            <person name="Yoshinaga Y."/>
            <person name="Zwiers L.-H."/>
            <person name="Turgeon B."/>
            <person name="Goodwin S."/>
            <person name="Spatafora J."/>
            <person name="Crous P."/>
            <person name="Grigoriev I."/>
        </authorList>
    </citation>
    <scope>NUCLEOTIDE SEQUENCE</scope>
    <source>
        <strain evidence="1">CBS 279.74</strain>
    </source>
</reference>
<proteinExistence type="predicted"/>
<protein>
    <submittedName>
        <fullName evidence="1">Uncharacterized protein</fullName>
    </submittedName>
</protein>
<dbReference type="EMBL" id="MU005772">
    <property type="protein sequence ID" value="KAF2708119.1"/>
    <property type="molecule type" value="Genomic_DNA"/>
</dbReference>
<dbReference type="OrthoDB" id="3791448at2759"/>
<accession>A0A6G1K5F9</accession>
<evidence type="ECO:0000313" key="2">
    <source>
        <dbReference type="Proteomes" id="UP000799428"/>
    </source>
</evidence>
<gene>
    <name evidence="1" type="ORF">K504DRAFT_527525</name>
</gene>
<organism evidence="1 2">
    <name type="scientific">Pleomassaria siparia CBS 279.74</name>
    <dbReference type="NCBI Taxonomy" id="1314801"/>
    <lineage>
        <taxon>Eukaryota</taxon>
        <taxon>Fungi</taxon>
        <taxon>Dikarya</taxon>
        <taxon>Ascomycota</taxon>
        <taxon>Pezizomycotina</taxon>
        <taxon>Dothideomycetes</taxon>
        <taxon>Pleosporomycetidae</taxon>
        <taxon>Pleosporales</taxon>
        <taxon>Pleomassariaceae</taxon>
        <taxon>Pleomassaria</taxon>
    </lineage>
</organism>
<name>A0A6G1K5F9_9PLEO</name>